<reference evidence="2 3" key="1">
    <citation type="submission" date="2024-08" db="EMBL/GenBank/DDBJ databases">
        <authorList>
            <person name="Cucini C."/>
            <person name="Frati F."/>
        </authorList>
    </citation>
    <scope>NUCLEOTIDE SEQUENCE [LARGE SCALE GENOMIC DNA]</scope>
</reference>
<evidence type="ECO:0000313" key="3">
    <source>
        <dbReference type="Proteomes" id="UP001642540"/>
    </source>
</evidence>
<keyword evidence="1" id="KW-0472">Membrane</keyword>
<proteinExistence type="predicted"/>
<accession>A0ABP1S5K6</accession>
<dbReference type="EMBL" id="CAXLJM020000160">
    <property type="protein sequence ID" value="CAL8144015.1"/>
    <property type="molecule type" value="Genomic_DNA"/>
</dbReference>
<sequence length="785" mass="90566">MVKSIGKFPAANKVFPQVHSQPQSGAEYRINGNGNDQQLTRVIRAARYVANVSTVAILLLILLIISFFALVNFFNSQADSSPPRTLETYDPTELKEYLYLNRKRSKFNYDYYDDYHPLLLPQEIMDVDERDFEERSTARVDSARGSVNIVAQPEGKENITTWQAPAFSSSSITFKDGVTSEKERTLLLNNTHCQIMNIFDDIQETPSQKIENDTEYAESKLECSLDGNLTTVFGKEGMSFLMRGRDLRCCVMMTSILPETMRKFPTNAVRNKNVSKTCTSIETVNDSLKMQLKSMDTSLLLKCNDSNSTLSMPKRLNQLLLNVRKEEAIKEKERYWKLREKNQEQPLSILIIGIDGLSRFKARQYLPKTFSLLKANNFTEMKGYHLSSSDGNFLPLFMGLSFRDFLRSRLRIDDFNRDKIAFVWKEFHSLNYITTFAGEPPEGIRSLFYSDEAQYFDYLINNDLVNFVEGSMSPKCNSKSKLEWTFDILKEIILKRHDSTPKLNLLWMNLLSVEEKISPFPNLMKVFFSNILKSLDDSAKLANSIIFFITNAGYSNPIMEDDINEHRLPSLFIRLPAKLTERADKSSEIQNFVDNQNRLVTPFSVHQTLRWLQTVESNTNSIASDSDPLNEDHFSLFDAIPEKLTCENQKIQPHLCACDHLDLMPISPGDEKLVMRMRKRALNFVNNIITRYFDVEDKCMKLKYHKSTHLKKYLVNSDVQQSGLQLRYVFNFRVIPSGNIFQATFTFFPKLGHLILNPPVEVLNLKRRSKFDGYCYTSKNSTEFV</sequence>
<evidence type="ECO:0000313" key="2">
    <source>
        <dbReference type="EMBL" id="CAL8144015.1"/>
    </source>
</evidence>
<keyword evidence="3" id="KW-1185">Reference proteome</keyword>
<comment type="caution">
    <text evidence="2">The sequence shown here is derived from an EMBL/GenBank/DDBJ whole genome shotgun (WGS) entry which is preliminary data.</text>
</comment>
<keyword evidence="1" id="KW-1133">Transmembrane helix</keyword>
<organism evidence="2 3">
    <name type="scientific">Orchesella dallaii</name>
    <dbReference type="NCBI Taxonomy" id="48710"/>
    <lineage>
        <taxon>Eukaryota</taxon>
        <taxon>Metazoa</taxon>
        <taxon>Ecdysozoa</taxon>
        <taxon>Arthropoda</taxon>
        <taxon>Hexapoda</taxon>
        <taxon>Collembola</taxon>
        <taxon>Entomobryomorpha</taxon>
        <taxon>Entomobryoidea</taxon>
        <taxon>Orchesellidae</taxon>
        <taxon>Orchesellinae</taxon>
        <taxon>Orchesella</taxon>
    </lineage>
</organism>
<dbReference type="InterPro" id="IPR004245">
    <property type="entry name" value="DUF229"/>
</dbReference>
<dbReference type="Pfam" id="PF02995">
    <property type="entry name" value="DUF229"/>
    <property type="match status" value="1"/>
</dbReference>
<dbReference type="PANTHER" id="PTHR10974">
    <property type="entry name" value="FI08016P-RELATED"/>
    <property type="match status" value="1"/>
</dbReference>
<protein>
    <submittedName>
        <fullName evidence="2">Uncharacterized protein</fullName>
    </submittedName>
</protein>
<feature type="transmembrane region" description="Helical" evidence="1">
    <location>
        <begin position="48"/>
        <end position="74"/>
    </location>
</feature>
<keyword evidence="1" id="KW-0812">Transmembrane</keyword>
<name>A0ABP1S5K6_9HEXA</name>
<evidence type="ECO:0000256" key="1">
    <source>
        <dbReference type="SAM" id="Phobius"/>
    </source>
</evidence>
<dbReference type="PANTHER" id="PTHR10974:SF1">
    <property type="entry name" value="FI08016P-RELATED"/>
    <property type="match status" value="1"/>
</dbReference>
<gene>
    <name evidence="2" type="ORF">ODALV1_LOCUS30039</name>
</gene>
<dbReference type="Proteomes" id="UP001642540">
    <property type="component" value="Unassembled WGS sequence"/>
</dbReference>